<dbReference type="OrthoDB" id="194468at2759"/>
<comment type="function">
    <text evidence="8">Catalyzes the hydrolytic deamination of guanine, producing xanthine and ammonia.</text>
</comment>
<evidence type="ECO:0000256" key="5">
    <source>
        <dbReference type="ARBA" id="ARBA00022801"/>
    </source>
</evidence>
<dbReference type="Gene3D" id="2.30.40.10">
    <property type="entry name" value="Urease, subunit C, domain 1"/>
    <property type="match status" value="1"/>
</dbReference>
<comment type="caution">
    <text evidence="10">The sequence shown here is derived from an EMBL/GenBank/DDBJ whole genome shotgun (WGS) entry which is preliminary data.</text>
</comment>
<dbReference type="NCBIfam" id="TIGR02967">
    <property type="entry name" value="guan_deamin"/>
    <property type="match status" value="1"/>
</dbReference>
<dbReference type="InterPro" id="IPR014311">
    <property type="entry name" value="Guanine_deaminase"/>
</dbReference>
<dbReference type="Proteomes" id="UP000241890">
    <property type="component" value="Unassembled WGS sequence"/>
</dbReference>
<evidence type="ECO:0000256" key="2">
    <source>
        <dbReference type="ARBA" id="ARBA00006745"/>
    </source>
</evidence>
<evidence type="ECO:0000256" key="3">
    <source>
        <dbReference type="ARBA" id="ARBA00012781"/>
    </source>
</evidence>
<keyword evidence="6 8" id="KW-0862">Zinc</keyword>
<dbReference type="FunFam" id="3.20.20.140:FF:000022">
    <property type="entry name" value="Guanine deaminase"/>
    <property type="match status" value="1"/>
</dbReference>
<dbReference type="GO" id="GO:0008270">
    <property type="term" value="F:zinc ion binding"/>
    <property type="evidence" value="ECO:0007669"/>
    <property type="project" value="UniProtKB-UniRule"/>
</dbReference>
<dbReference type="PANTHER" id="PTHR11271">
    <property type="entry name" value="GUANINE DEAMINASE"/>
    <property type="match status" value="1"/>
</dbReference>
<dbReference type="InterPro" id="IPR032466">
    <property type="entry name" value="Metal_Hydrolase"/>
</dbReference>
<feature type="domain" description="Amidohydrolase-related" evidence="9">
    <location>
        <begin position="84"/>
        <end position="455"/>
    </location>
</feature>
<dbReference type="GO" id="GO:0006147">
    <property type="term" value="P:guanine catabolic process"/>
    <property type="evidence" value="ECO:0007669"/>
    <property type="project" value="UniProtKB-UniRule"/>
</dbReference>
<evidence type="ECO:0000256" key="8">
    <source>
        <dbReference type="RuleBase" id="RU366009"/>
    </source>
</evidence>
<dbReference type="EC" id="3.5.4.3" evidence="3 8"/>
<evidence type="ECO:0000313" key="10">
    <source>
        <dbReference type="EMBL" id="GBG32380.1"/>
    </source>
</evidence>
<comment type="cofactor">
    <cofactor evidence="8">
        <name>Zn(2+)</name>
        <dbReference type="ChEBI" id="CHEBI:29105"/>
    </cofactor>
    <text evidence="8">Binds 1 zinc ion per subunit.</text>
</comment>
<evidence type="ECO:0000256" key="7">
    <source>
        <dbReference type="ARBA" id="ARBA00051148"/>
    </source>
</evidence>
<evidence type="ECO:0000259" key="9">
    <source>
        <dbReference type="Pfam" id="PF01979"/>
    </source>
</evidence>
<evidence type="ECO:0000313" key="11">
    <source>
        <dbReference type="Proteomes" id="UP000241890"/>
    </source>
</evidence>
<comment type="catalytic activity">
    <reaction evidence="7 8">
        <text>guanine + H2O + H(+) = xanthine + NH4(+)</text>
        <dbReference type="Rhea" id="RHEA:14665"/>
        <dbReference type="ChEBI" id="CHEBI:15377"/>
        <dbReference type="ChEBI" id="CHEBI:15378"/>
        <dbReference type="ChEBI" id="CHEBI:16235"/>
        <dbReference type="ChEBI" id="CHEBI:17712"/>
        <dbReference type="ChEBI" id="CHEBI:28938"/>
        <dbReference type="EC" id="3.5.4.3"/>
    </reaction>
</comment>
<name>A0A2R5GNC4_9STRA</name>
<evidence type="ECO:0000256" key="4">
    <source>
        <dbReference type="ARBA" id="ARBA00022723"/>
    </source>
</evidence>
<evidence type="ECO:0000256" key="1">
    <source>
        <dbReference type="ARBA" id="ARBA00004984"/>
    </source>
</evidence>
<dbReference type="UniPathway" id="UPA00603">
    <property type="reaction ID" value="UER00660"/>
</dbReference>
<dbReference type="InterPro" id="IPR051607">
    <property type="entry name" value="Metallo-dep_hydrolases"/>
</dbReference>
<dbReference type="SUPFAM" id="SSF51556">
    <property type="entry name" value="Metallo-dependent hydrolases"/>
    <property type="match status" value="1"/>
</dbReference>
<dbReference type="PANTHER" id="PTHR11271:SF6">
    <property type="entry name" value="GUANINE DEAMINASE"/>
    <property type="match status" value="1"/>
</dbReference>
<dbReference type="Pfam" id="PF01979">
    <property type="entry name" value="Amidohydro_1"/>
    <property type="match status" value="1"/>
</dbReference>
<organism evidence="10 11">
    <name type="scientific">Hondaea fermentalgiana</name>
    <dbReference type="NCBI Taxonomy" id="2315210"/>
    <lineage>
        <taxon>Eukaryota</taxon>
        <taxon>Sar</taxon>
        <taxon>Stramenopiles</taxon>
        <taxon>Bigyra</taxon>
        <taxon>Labyrinthulomycetes</taxon>
        <taxon>Thraustochytrida</taxon>
        <taxon>Thraustochytriidae</taxon>
        <taxon>Hondaea</taxon>
    </lineage>
</organism>
<keyword evidence="4 8" id="KW-0479">Metal-binding</keyword>
<dbReference type="Gene3D" id="3.20.20.140">
    <property type="entry name" value="Metal-dependent hydrolases"/>
    <property type="match status" value="1"/>
</dbReference>
<dbReference type="InterPro" id="IPR006680">
    <property type="entry name" value="Amidohydro-rel"/>
</dbReference>
<proteinExistence type="inferred from homology"/>
<dbReference type="AlphaFoldDB" id="A0A2R5GNC4"/>
<reference evidence="10 11" key="1">
    <citation type="submission" date="2017-12" db="EMBL/GenBank/DDBJ databases">
        <title>Sequencing, de novo assembly and annotation of complete genome of a new Thraustochytrid species, strain FCC1311.</title>
        <authorList>
            <person name="Sedici K."/>
            <person name="Godart F."/>
            <person name="Aiese Cigliano R."/>
            <person name="Sanseverino W."/>
            <person name="Barakat M."/>
            <person name="Ortet P."/>
            <person name="Marechal E."/>
            <person name="Cagnac O."/>
            <person name="Amato A."/>
        </authorList>
    </citation>
    <scope>NUCLEOTIDE SEQUENCE [LARGE SCALE GENOMIC DNA]</scope>
</reference>
<accession>A0A2R5GNC4</accession>
<sequence length="478" mass="51860">MAAALAVCGTLVQCERPPYVQRDKDADAQSKDDADAQESWLVIRQAWCVCVDAQGIIIHVGPLAEAGEIVNGAQKVIRLEKHQMLCPGFIDTHIHAPQYSYTGTATDKPLMSWLQDYTFPAEKALQDVEKAAEVYERIVARTLRCGTTTAMYFGTLHNASSQVLADTCFRLGQRALVGKVSMDRNGQQGYQEADTKSALQDAENFVRNLKQSQAGKAGMALPVLTPRFIPTCTPELLRGLGDLARQYDCNVQSHISESLDEVEFSAALHPGEGSDAILFDAAGLLRKGAVMAHGVHMSDADFALLKARGAAIAHCPLSNFFFAHGYLPVAKLLKQGVLMGLGTDVAGGYSPSMFNAMRSAVLASKAGAIQARTAHLDGDHIIDYRHAFFLATLGGAQALDIDDKVGKLQVGMQFDALILDADAPGTNIDVFPRDSIEDVFQKLCTLGDDRNVIRVFTPVLLQAYMQKRAKLETETSKE</sequence>
<comment type="similarity">
    <text evidence="2 8">Belongs to the metallo-dependent hydrolases superfamily. ATZ/TRZ family.</text>
</comment>
<dbReference type="EMBL" id="BEYU01000121">
    <property type="protein sequence ID" value="GBG32380.1"/>
    <property type="molecule type" value="Genomic_DNA"/>
</dbReference>
<dbReference type="GO" id="GO:0008892">
    <property type="term" value="F:guanine deaminase activity"/>
    <property type="evidence" value="ECO:0007669"/>
    <property type="project" value="UniProtKB-UniRule"/>
</dbReference>
<comment type="pathway">
    <text evidence="1 8">Purine metabolism; guanine degradation; xanthine from guanine: step 1/1.</text>
</comment>
<dbReference type="InterPro" id="IPR011059">
    <property type="entry name" value="Metal-dep_hydrolase_composite"/>
</dbReference>
<dbReference type="GO" id="GO:0005829">
    <property type="term" value="C:cytosol"/>
    <property type="evidence" value="ECO:0007669"/>
    <property type="project" value="TreeGrafter"/>
</dbReference>
<dbReference type="InParanoid" id="A0A2R5GNC4"/>
<evidence type="ECO:0000256" key="6">
    <source>
        <dbReference type="ARBA" id="ARBA00022833"/>
    </source>
</evidence>
<keyword evidence="11" id="KW-1185">Reference proteome</keyword>
<protein>
    <recommendedName>
        <fullName evidence="3 8">Guanine deaminase</fullName>
        <shortName evidence="8">Guanase</shortName>
        <ecNumber evidence="3 8">3.5.4.3</ecNumber>
    </recommendedName>
    <alternativeName>
        <fullName evidence="8">Guanine aminohydrolase</fullName>
    </alternativeName>
</protein>
<gene>
    <name evidence="10" type="ORF">FCC1311_086052</name>
</gene>
<keyword evidence="5 8" id="KW-0378">Hydrolase</keyword>